<keyword evidence="1" id="KW-0233">DNA recombination</keyword>
<dbReference type="GO" id="GO:0005524">
    <property type="term" value="F:ATP binding"/>
    <property type="evidence" value="ECO:0007669"/>
    <property type="project" value="UniProtKB-KW"/>
</dbReference>
<feature type="domain" description="DNA helicase Pif1-like DEAD-box helicase" evidence="4">
    <location>
        <begin position="1042"/>
        <end position="1259"/>
    </location>
</feature>
<dbReference type="EC" id="5.6.2.3" evidence="1"/>
<dbReference type="GO" id="GO:0043139">
    <property type="term" value="F:5'-3' DNA helicase activity"/>
    <property type="evidence" value="ECO:0007669"/>
    <property type="project" value="UniProtKB-EC"/>
</dbReference>
<evidence type="ECO:0000256" key="1">
    <source>
        <dbReference type="RuleBase" id="RU363044"/>
    </source>
</evidence>
<evidence type="ECO:0000259" key="5">
    <source>
        <dbReference type="Pfam" id="PF20209"/>
    </source>
</evidence>
<dbReference type="GO" id="GO:0006310">
    <property type="term" value="P:DNA recombination"/>
    <property type="evidence" value="ECO:0007669"/>
    <property type="project" value="UniProtKB-KW"/>
</dbReference>
<evidence type="ECO:0000256" key="2">
    <source>
        <dbReference type="SAM" id="MobiDB-lite"/>
    </source>
</evidence>
<protein>
    <recommendedName>
        <fullName evidence="1">ATP-dependent DNA helicase</fullName>
        <ecNumber evidence="1">5.6.2.3</ecNumber>
    </recommendedName>
</protein>
<dbReference type="Proteomes" id="UP000507470">
    <property type="component" value="Unassembled WGS sequence"/>
</dbReference>
<dbReference type="Pfam" id="PF05970">
    <property type="entry name" value="PIF1"/>
    <property type="match status" value="1"/>
</dbReference>
<comment type="catalytic activity">
    <reaction evidence="1">
        <text>ATP + H2O = ADP + phosphate + H(+)</text>
        <dbReference type="Rhea" id="RHEA:13065"/>
        <dbReference type="ChEBI" id="CHEBI:15377"/>
        <dbReference type="ChEBI" id="CHEBI:15378"/>
        <dbReference type="ChEBI" id="CHEBI:30616"/>
        <dbReference type="ChEBI" id="CHEBI:43474"/>
        <dbReference type="ChEBI" id="CHEBI:456216"/>
        <dbReference type="EC" id="5.6.2.3"/>
    </reaction>
</comment>
<feature type="region of interest" description="Disordered" evidence="2">
    <location>
        <begin position="386"/>
        <end position="427"/>
    </location>
</feature>
<feature type="compositionally biased region" description="Basic and acidic residues" evidence="2">
    <location>
        <begin position="145"/>
        <end position="154"/>
    </location>
</feature>
<dbReference type="InterPro" id="IPR046700">
    <property type="entry name" value="DUF6570"/>
</dbReference>
<dbReference type="SUPFAM" id="SSF56219">
    <property type="entry name" value="DNase I-like"/>
    <property type="match status" value="1"/>
</dbReference>
<keyword evidence="1" id="KW-0347">Helicase</keyword>
<reference evidence="6 7" key="1">
    <citation type="submission" date="2020-06" db="EMBL/GenBank/DDBJ databases">
        <authorList>
            <person name="Li R."/>
            <person name="Bekaert M."/>
        </authorList>
    </citation>
    <scope>NUCLEOTIDE SEQUENCE [LARGE SCALE GENOMIC DNA]</scope>
    <source>
        <strain evidence="7">wild</strain>
    </source>
</reference>
<keyword evidence="7" id="KW-1185">Reference proteome</keyword>
<accession>A0A6J8EI28</accession>
<keyword evidence="1" id="KW-0378">Hydrolase</keyword>
<dbReference type="GO" id="GO:0006281">
    <property type="term" value="P:DNA repair"/>
    <property type="evidence" value="ECO:0007669"/>
    <property type="project" value="UniProtKB-KW"/>
</dbReference>
<keyword evidence="1" id="KW-0547">Nucleotide-binding</keyword>
<dbReference type="OrthoDB" id="6129494at2759"/>
<gene>
    <name evidence="6" type="ORF">MCOR_52520</name>
</gene>
<dbReference type="Gene3D" id="3.60.10.10">
    <property type="entry name" value="Endonuclease/exonuclease/phosphatase"/>
    <property type="match status" value="1"/>
</dbReference>
<organism evidence="6 7">
    <name type="scientific">Mytilus coruscus</name>
    <name type="common">Sea mussel</name>
    <dbReference type="NCBI Taxonomy" id="42192"/>
    <lineage>
        <taxon>Eukaryota</taxon>
        <taxon>Metazoa</taxon>
        <taxon>Spiralia</taxon>
        <taxon>Lophotrochozoa</taxon>
        <taxon>Mollusca</taxon>
        <taxon>Bivalvia</taxon>
        <taxon>Autobranchia</taxon>
        <taxon>Pteriomorphia</taxon>
        <taxon>Mytilida</taxon>
        <taxon>Mytiloidea</taxon>
        <taxon>Mytilidae</taxon>
        <taxon>Mytilinae</taxon>
        <taxon>Mytilus</taxon>
    </lineage>
</organism>
<dbReference type="InterPro" id="IPR036691">
    <property type="entry name" value="Endo/exonu/phosph_ase_sf"/>
</dbReference>
<dbReference type="InterPro" id="IPR051055">
    <property type="entry name" value="PIF1_helicase"/>
</dbReference>
<dbReference type="PANTHER" id="PTHR47642:SF5">
    <property type="entry name" value="ATP-DEPENDENT DNA HELICASE"/>
    <property type="match status" value="1"/>
</dbReference>
<comment type="cofactor">
    <cofactor evidence="1">
        <name>Mg(2+)</name>
        <dbReference type="ChEBI" id="CHEBI:18420"/>
    </cofactor>
</comment>
<dbReference type="SUPFAM" id="SSF52540">
    <property type="entry name" value="P-loop containing nucleoside triphosphate hydrolases"/>
    <property type="match status" value="2"/>
</dbReference>
<evidence type="ECO:0000259" key="4">
    <source>
        <dbReference type="Pfam" id="PF05970"/>
    </source>
</evidence>
<dbReference type="Gene3D" id="3.40.50.300">
    <property type="entry name" value="P-loop containing nucleotide triphosphate hydrolases"/>
    <property type="match status" value="2"/>
</dbReference>
<evidence type="ECO:0000313" key="6">
    <source>
        <dbReference type="EMBL" id="CAC5420284.1"/>
    </source>
</evidence>
<feature type="domain" description="Endonuclease/exonuclease/phosphatase" evidence="3">
    <location>
        <begin position="1558"/>
        <end position="1732"/>
    </location>
</feature>
<feature type="region of interest" description="Disordered" evidence="2">
    <location>
        <begin position="120"/>
        <end position="154"/>
    </location>
</feature>
<dbReference type="Pfam" id="PF03372">
    <property type="entry name" value="Exo_endo_phos"/>
    <property type="match status" value="1"/>
</dbReference>
<dbReference type="CDD" id="cd18809">
    <property type="entry name" value="SF1_C_RecD"/>
    <property type="match status" value="1"/>
</dbReference>
<dbReference type="EMBL" id="CACVKT020009086">
    <property type="protein sequence ID" value="CAC5420284.1"/>
    <property type="molecule type" value="Genomic_DNA"/>
</dbReference>
<evidence type="ECO:0000313" key="7">
    <source>
        <dbReference type="Proteomes" id="UP000507470"/>
    </source>
</evidence>
<feature type="region of interest" description="Disordered" evidence="2">
    <location>
        <begin position="828"/>
        <end position="853"/>
    </location>
</feature>
<proteinExistence type="inferred from homology"/>
<feature type="compositionally biased region" description="Polar residues" evidence="2">
    <location>
        <begin position="131"/>
        <end position="144"/>
    </location>
</feature>
<feature type="domain" description="DUF6570" evidence="5">
    <location>
        <begin position="266"/>
        <end position="378"/>
    </location>
</feature>
<comment type="similarity">
    <text evidence="1">Belongs to the helicase family.</text>
</comment>
<feature type="compositionally biased region" description="Basic and acidic residues" evidence="2">
    <location>
        <begin position="121"/>
        <end position="130"/>
    </location>
</feature>
<keyword evidence="1" id="KW-0227">DNA damage</keyword>
<dbReference type="PANTHER" id="PTHR47642">
    <property type="entry name" value="ATP-DEPENDENT DNA HELICASE"/>
    <property type="match status" value="1"/>
</dbReference>
<feature type="compositionally biased region" description="Polar residues" evidence="2">
    <location>
        <begin position="417"/>
        <end position="426"/>
    </location>
</feature>
<name>A0A6J8EI28_MYTCO</name>
<sequence length="1741" mass="198736">MALEFAFNLILSSSNSKFSAILIFCASAISVRKTNNEYYLFDSHSRCRNGLLDADGACHISKYENLSVLCSFLRDLACSLSSSSLEQIENEMIRVEVKTSVNARNENFIVFNINVGNQDSGRSDENKSSKEQSTLQVTSSSEVLNQRKHDPSSCITKHKDQVTTKIDRLNKKRKQTLSCHTVASKFRKLDDVALTNNLVKKFSLSVLEGPLYVCSSCSQIWFKEGVVHMSTVKSRFELLEKCTSGIKSVNNIEWVCLTCKRYLESQKIPECSIGNNMKFPPIPAELLGLTNIEQRLISPRLTFMTIRQQPRGGQLCMKGNIVNVPADVNKTIRILPRTLDNAETIYVKLKRKISLKHSIAQEMIRPNRVIDAVKLLTSKTLFKSEEGCSNETSTSKRGVNDLSNLDSDSWNEEQNHENQPSGNLDTMLNPVGFREYKQVVSIAPGEGNTPLGIFQDYNSEFLAFPSIYLVKLDVKQFEGCAFTLQYNKVEFQQRGSPHIHMVVWVVDGPDIGNATPEEITSFVDKHVTCAKDEAIPDLINYQTHRHARTCRKKGKSVCRFNFPIPPMRKTTLLQPLNSETGHDLEFISVCQKNCVKIFDTLEEMKYCNEISFEEFLKELNLTDLEYCNAIRSSLKRAKLFLKRHLSEIRINSYNSIMLKCWQANIDVQFVLDPYSCASYIVSYISKGQRGMSNLMYEASLEAKEHNMDLTCQLRHISNKFLTHVEVSAQEAAYFVLQLPMRRSTRSFLFLNTGPPSERITLLKSVTKLEEMASSSTNVEADNVIKRYQRRPKELLCLCLADYASCYDVTYPKKKKSGSADKINSMKELPEEHENDCLDDDPQSEDVEHEDQQEDVSSILQDSTNYMLNCNVKEICMSDGGILKRRKTQKILKYVRFNKDHDTEKYYRELIMLFHPWVNEDRDIPDSYSLLKQMYTQNSVRIEKLKDVYERKRGLIEQVESYNGNQDTFNDNMNTEFMPENLHVENNDRTEGLTLSEKYGCFDPGKPEQYDVGLDIGLTRKQIGDDDCSIKMSDNDYRELVRKLNDEQKRYFYHVMHWFKIKDDPLYNFLSGGAGVGKSVLISAIYQSLIRILNMTPGSNPDELKVLLCAPTGKAAHNIGGNTLHSTFCIPVSRGFSYKPLAMEQLNTYRLKYKYLKVVIIDEISMVGCRMFNFVNCRHQEIMGNNQQFGGISIIAVGDLYQLKPVMDSWIFQNTAKEYGYLAANLWQDNFTLYELKTIMRQKEDSQFAALLNRLREGHHTCSDIETLKTRVVETDIGLSSLPHLYTTCAEVNSFNEYVFSQANSKCDTVECIDSVTGDLSERLHGDALNRVPDDPSKTMGLYKNMKIAEGLQVEINLNINIEDGLTNGAAGKVMLLDYRVANSNRCSIIWVLFEDMNIGKDQRSQFQHLRNNKIDKTWTPIFEVTRKFAINNNQSYQIVRRQFPIRLAAAKTIHKSQGSTVNKLVVHLGKRKNNHIHYVALSRVRSLEGLHILHLAEDKISVSIDVAVEMDRMRTTSQVKSSVSELPDANSRLNIVCHNVRSLHLHIEDVQKDCYITLADLIGITESRLKPQDSDSFAALPGFNTSYRHDSVSNSLVRPYHGSVIFSKQQITSTYEGRPGGIEITSAIINKNDTRVRVIFLYCPPKASTLHNFRIMLQTISPLIKEKTILMGDFNVDIQNNCSLIDLLHTYTFHQLIKEETTDYNTSLDLVFVNFMNDDIMSGVLESYYSDHKPIYISLPL</sequence>
<evidence type="ECO:0000259" key="3">
    <source>
        <dbReference type="Pfam" id="PF03372"/>
    </source>
</evidence>
<dbReference type="InterPro" id="IPR027417">
    <property type="entry name" value="P-loop_NTPase"/>
</dbReference>
<feature type="compositionally biased region" description="Polar residues" evidence="2">
    <location>
        <begin position="386"/>
        <end position="408"/>
    </location>
</feature>
<dbReference type="GO" id="GO:0000723">
    <property type="term" value="P:telomere maintenance"/>
    <property type="evidence" value="ECO:0007669"/>
    <property type="project" value="InterPro"/>
</dbReference>
<feature type="compositionally biased region" description="Acidic residues" evidence="2">
    <location>
        <begin position="836"/>
        <end position="853"/>
    </location>
</feature>
<dbReference type="InterPro" id="IPR005135">
    <property type="entry name" value="Endo/exonuclease/phosphatase"/>
</dbReference>
<dbReference type="GO" id="GO:0016787">
    <property type="term" value="F:hydrolase activity"/>
    <property type="evidence" value="ECO:0007669"/>
    <property type="project" value="UniProtKB-KW"/>
</dbReference>
<keyword evidence="1" id="KW-0234">DNA repair</keyword>
<dbReference type="InterPro" id="IPR010285">
    <property type="entry name" value="DNA_helicase_pif1-like_DEAD"/>
</dbReference>
<dbReference type="Pfam" id="PF20209">
    <property type="entry name" value="DUF6570"/>
    <property type="match status" value="1"/>
</dbReference>
<keyword evidence="1" id="KW-0067">ATP-binding</keyword>